<keyword evidence="2" id="KW-1185">Reference proteome</keyword>
<proteinExistence type="predicted"/>
<reference evidence="1 2" key="1">
    <citation type="submission" date="2014-06" db="EMBL/GenBank/DDBJ databases">
        <authorList>
            <consortium name="DOE Joint Genome Institute"/>
            <person name="Kuo A."/>
            <person name="Kohler A."/>
            <person name="Nagy L.G."/>
            <person name="Floudas D."/>
            <person name="Copeland A."/>
            <person name="Barry K.W."/>
            <person name="Cichocki N."/>
            <person name="Veneault-Fourrey C."/>
            <person name="LaButti K."/>
            <person name="Lindquist E.A."/>
            <person name="Lipzen A."/>
            <person name="Lundell T."/>
            <person name="Morin E."/>
            <person name="Murat C."/>
            <person name="Sun H."/>
            <person name="Tunlid A."/>
            <person name="Henrissat B."/>
            <person name="Grigoriev I.V."/>
            <person name="Hibbett D.S."/>
            <person name="Martin F."/>
            <person name="Nordberg H.P."/>
            <person name="Cantor M.N."/>
            <person name="Hua S.X."/>
        </authorList>
    </citation>
    <scope>NUCLEOTIDE SEQUENCE [LARGE SCALE GENOMIC DNA]</scope>
    <source>
        <strain evidence="1 2">ATCC 200175</strain>
    </source>
</reference>
<dbReference type="EMBL" id="KN819335">
    <property type="protein sequence ID" value="KIJ15729.1"/>
    <property type="molecule type" value="Genomic_DNA"/>
</dbReference>
<organism evidence="1 2">
    <name type="scientific">Paxillus involutus ATCC 200175</name>
    <dbReference type="NCBI Taxonomy" id="664439"/>
    <lineage>
        <taxon>Eukaryota</taxon>
        <taxon>Fungi</taxon>
        <taxon>Dikarya</taxon>
        <taxon>Basidiomycota</taxon>
        <taxon>Agaricomycotina</taxon>
        <taxon>Agaricomycetes</taxon>
        <taxon>Agaricomycetidae</taxon>
        <taxon>Boletales</taxon>
        <taxon>Paxilineae</taxon>
        <taxon>Paxillaceae</taxon>
        <taxon>Paxillus</taxon>
    </lineage>
</organism>
<dbReference type="Proteomes" id="UP000053647">
    <property type="component" value="Unassembled WGS sequence"/>
</dbReference>
<sequence>MHLEDCPMDITNVEWEEKTINGSTMQSITNGAKDIGKIRQHPEWKEIGWKLGVDNGPASAQPGLMTGKKVGGKVRRCCEGGKADGGVSSEKRQVKIEQITDKETN</sequence>
<evidence type="ECO:0000313" key="2">
    <source>
        <dbReference type="Proteomes" id="UP000053647"/>
    </source>
</evidence>
<accession>A0A0C9T010</accession>
<gene>
    <name evidence="1" type="ORF">PAXINDRAFT_155327</name>
</gene>
<evidence type="ECO:0000313" key="1">
    <source>
        <dbReference type="EMBL" id="KIJ15729.1"/>
    </source>
</evidence>
<name>A0A0C9T010_PAXIN</name>
<dbReference type="AlphaFoldDB" id="A0A0C9T010"/>
<reference evidence="2" key="2">
    <citation type="submission" date="2015-01" db="EMBL/GenBank/DDBJ databases">
        <title>Evolutionary Origins and Diversification of the Mycorrhizal Mutualists.</title>
        <authorList>
            <consortium name="DOE Joint Genome Institute"/>
            <consortium name="Mycorrhizal Genomics Consortium"/>
            <person name="Kohler A."/>
            <person name="Kuo A."/>
            <person name="Nagy L.G."/>
            <person name="Floudas D."/>
            <person name="Copeland A."/>
            <person name="Barry K.W."/>
            <person name="Cichocki N."/>
            <person name="Veneault-Fourrey C."/>
            <person name="LaButti K."/>
            <person name="Lindquist E.A."/>
            <person name="Lipzen A."/>
            <person name="Lundell T."/>
            <person name="Morin E."/>
            <person name="Murat C."/>
            <person name="Riley R."/>
            <person name="Ohm R."/>
            <person name="Sun H."/>
            <person name="Tunlid A."/>
            <person name="Henrissat B."/>
            <person name="Grigoriev I.V."/>
            <person name="Hibbett D.S."/>
            <person name="Martin F."/>
        </authorList>
    </citation>
    <scope>NUCLEOTIDE SEQUENCE [LARGE SCALE GENOMIC DNA]</scope>
    <source>
        <strain evidence="2">ATCC 200175</strain>
    </source>
</reference>
<protein>
    <submittedName>
        <fullName evidence="1">Uncharacterized protein</fullName>
    </submittedName>
</protein>
<dbReference type="HOGENOM" id="CLU_2237408_0_0_1"/>